<organism evidence="1 2">
    <name type="scientific">Streptococcus dysgalactiae subsp. dysgalactiae</name>
    <dbReference type="NCBI Taxonomy" id="99822"/>
    <lineage>
        <taxon>Bacteria</taxon>
        <taxon>Bacillati</taxon>
        <taxon>Bacillota</taxon>
        <taxon>Bacilli</taxon>
        <taxon>Lactobacillales</taxon>
        <taxon>Streptococcaceae</taxon>
        <taxon>Streptococcus</taxon>
    </lineage>
</organism>
<name>A0A380JY18_STRDY</name>
<evidence type="ECO:0000313" key="2">
    <source>
        <dbReference type="Proteomes" id="UP000254797"/>
    </source>
</evidence>
<dbReference type="RefSeq" id="WP_115246845.1">
    <property type="nucleotide sequence ID" value="NZ_UHFG01000004.1"/>
</dbReference>
<dbReference type="NCBIfam" id="TIGR03711">
    <property type="entry name" value="acc_sec_asp3"/>
    <property type="match status" value="1"/>
</dbReference>
<gene>
    <name evidence="1" type="primary">gap3</name>
    <name evidence="1" type="ORF">NCTC4670_02194</name>
</gene>
<accession>A0A380JY18</accession>
<protein>
    <submittedName>
        <fullName evidence="1">Glycosylation associated protein, mature Fap1 export and glycosylation,gap3</fullName>
    </submittedName>
</protein>
<proteinExistence type="predicted"/>
<dbReference type="EMBL" id="UHFG01000004">
    <property type="protein sequence ID" value="SUN51790.1"/>
    <property type="molecule type" value="Genomic_DNA"/>
</dbReference>
<evidence type="ECO:0000313" key="1">
    <source>
        <dbReference type="EMBL" id="SUN51790.1"/>
    </source>
</evidence>
<dbReference type="InterPro" id="IPR022259">
    <property type="entry name" value="Acessory_Sec_prot_Asp3"/>
</dbReference>
<dbReference type="GO" id="GO:0015031">
    <property type="term" value="P:protein transport"/>
    <property type="evidence" value="ECO:0007669"/>
    <property type="project" value="InterPro"/>
</dbReference>
<dbReference type="Pfam" id="PF15432">
    <property type="entry name" value="Sec-ASP3"/>
    <property type="match status" value="1"/>
</dbReference>
<dbReference type="Proteomes" id="UP000254797">
    <property type="component" value="Unassembled WGS sequence"/>
</dbReference>
<sequence>MSKSLILNLKSTELSRWDTYLYGTYLSKDTEGLLFDNPCLTPGKALLGWYSKRHYQMHRVCPDLPLIIPGHHYQLSYHVQVLSEGTCYLQVRFKNQQDEVIEVLTVRERECHFTCPADTYHYDISLMTAGCHRLLFQGIKLYACDTSESWQKVEEASSYREQDLPEDLDLIRFLIPLT</sequence>
<reference evidence="1 2" key="1">
    <citation type="submission" date="2018-06" db="EMBL/GenBank/DDBJ databases">
        <authorList>
            <consortium name="Pathogen Informatics"/>
            <person name="Doyle S."/>
        </authorList>
    </citation>
    <scope>NUCLEOTIDE SEQUENCE [LARGE SCALE GENOMIC DNA]</scope>
    <source>
        <strain evidence="1 2">NCTC4670</strain>
    </source>
</reference>
<dbReference type="AlphaFoldDB" id="A0A380JY18"/>